<dbReference type="EMBL" id="MQWB01000001">
    <property type="protein sequence ID" value="OZC01621.1"/>
    <property type="molecule type" value="Genomic_DNA"/>
</dbReference>
<keyword evidence="4" id="KW-1185">Reference proteome</keyword>
<evidence type="ECO:0000259" key="2">
    <source>
        <dbReference type="Pfam" id="PF13349"/>
    </source>
</evidence>
<feature type="domain" description="DUF4097" evidence="2">
    <location>
        <begin position="84"/>
        <end position="254"/>
    </location>
</feature>
<organism evidence="3 4">
    <name type="scientific">Rubricoccus marinus</name>
    <dbReference type="NCBI Taxonomy" id="716817"/>
    <lineage>
        <taxon>Bacteria</taxon>
        <taxon>Pseudomonadati</taxon>
        <taxon>Rhodothermota</taxon>
        <taxon>Rhodothermia</taxon>
        <taxon>Rhodothermales</taxon>
        <taxon>Rubricoccaceae</taxon>
        <taxon>Rubricoccus</taxon>
    </lineage>
</organism>
<protein>
    <recommendedName>
        <fullName evidence="2">DUF4097 domain-containing protein</fullName>
    </recommendedName>
</protein>
<reference evidence="3 4" key="1">
    <citation type="submission" date="2016-11" db="EMBL/GenBank/DDBJ databases">
        <title>Study of marine rhodopsin-containing bacteria.</title>
        <authorList>
            <person name="Yoshizawa S."/>
            <person name="Kumagai Y."/>
            <person name="Kogure K."/>
        </authorList>
    </citation>
    <scope>NUCLEOTIDE SEQUENCE [LARGE SCALE GENOMIC DNA]</scope>
    <source>
        <strain evidence="3 4">SG-29</strain>
    </source>
</reference>
<accession>A0A259TV64</accession>
<sequence length="292" mass="30624">MRALFLLPILLLAACQTGGIDSNEATAEETRAVRLDNRELVLDGFAGDVSVTAVIGLQEAEVVFTKRAMGTTDRQAEARLEDIRIEEAGDGATYQFVWRTDADNPNVTVDAKVRVPLATNVVVRLGAGDITANGLRGTLDAETGAGEIRADHLRSARVVLSSSAGDIHAGAAFIPAEGRWSLESGAGDLLLLLPAAASVRVDAESRAGALDLDPALTFSDVRQSGGPAGVDFRAQLGEGQARIEAQTDAGNIEILQYKEPAAESEAARQTVLTPQDTLRRDSARASGVTPAP</sequence>
<feature type="region of interest" description="Disordered" evidence="1">
    <location>
        <begin position="263"/>
        <end position="292"/>
    </location>
</feature>
<dbReference type="AlphaFoldDB" id="A0A259TV64"/>
<dbReference type="OrthoDB" id="4456952at2"/>
<evidence type="ECO:0000313" key="3">
    <source>
        <dbReference type="EMBL" id="OZC01621.1"/>
    </source>
</evidence>
<name>A0A259TV64_9BACT</name>
<dbReference type="RefSeq" id="WP_094545241.1">
    <property type="nucleotide sequence ID" value="NZ_MQWB01000001.1"/>
</dbReference>
<gene>
    <name evidence="3" type="ORF">BSZ36_00665</name>
</gene>
<comment type="caution">
    <text evidence="3">The sequence shown here is derived from an EMBL/GenBank/DDBJ whole genome shotgun (WGS) entry which is preliminary data.</text>
</comment>
<dbReference type="InterPro" id="IPR025164">
    <property type="entry name" value="Toastrack_DUF4097"/>
</dbReference>
<evidence type="ECO:0000313" key="4">
    <source>
        <dbReference type="Proteomes" id="UP000216446"/>
    </source>
</evidence>
<dbReference type="InParanoid" id="A0A259TV64"/>
<proteinExistence type="predicted"/>
<dbReference type="PROSITE" id="PS51257">
    <property type="entry name" value="PROKAR_LIPOPROTEIN"/>
    <property type="match status" value="1"/>
</dbReference>
<dbReference type="Proteomes" id="UP000216446">
    <property type="component" value="Unassembled WGS sequence"/>
</dbReference>
<evidence type="ECO:0000256" key="1">
    <source>
        <dbReference type="SAM" id="MobiDB-lite"/>
    </source>
</evidence>
<dbReference type="Pfam" id="PF13349">
    <property type="entry name" value="DUF4097"/>
    <property type="match status" value="1"/>
</dbReference>